<keyword evidence="4" id="KW-1185">Reference proteome</keyword>
<dbReference type="RefSeq" id="WP_218477116.1">
    <property type="nucleotide sequence ID" value="NZ_BAABJN010000015.1"/>
</dbReference>
<dbReference type="PANTHER" id="PTHR33371">
    <property type="entry name" value="INTERMEMBRANE PHOSPHOLIPID TRANSPORT SYSTEM BINDING PROTEIN MLAD-RELATED"/>
    <property type="match status" value="1"/>
</dbReference>
<accession>A0ABX8RXZ3</accession>
<gene>
    <name evidence="3" type="ORF">KV110_16650</name>
</gene>
<evidence type="ECO:0000313" key="4">
    <source>
        <dbReference type="Proteomes" id="UP000694257"/>
    </source>
</evidence>
<dbReference type="Proteomes" id="UP000694257">
    <property type="component" value="Chromosome"/>
</dbReference>
<name>A0ABX8RXZ3_NOCIO</name>
<evidence type="ECO:0000256" key="1">
    <source>
        <dbReference type="SAM" id="SignalP"/>
    </source>
</evidence>
<evidence type="ECO:0000313" key="3">
    <source>
        <dbReference type="EMBL" id="QXN94533.1"/>
    </source>
</evidence>
<dbReference type="InterPro" id="IPR052336">
    <property type="entry name" value="MlaD_Phospholipid_Transporter"/>
</dbReference>
<feature type="domain" description="Mce/MlaD" evidence="2">
    <location>
        <begin position="41"/>
        <end position="113"/>
    </location>
</feature>
<dbReference type="Pfam" id="PF02470">
    <property type="entry name" value="MlaD"/>
    <property type="match status" value="1"/>
</dbReference>
<keyword evidence="1" id="KW-0732">Signal</keyword>
<dbReference type="NCBIfam" id="TIGR00996">
    <property type="entry name" value="Mtu_fam_mce"/>
    <property type="match status" value="1"/>
</dbReference>
<evidence type="ECO:0000259" key="2">
    <source>
        <dbReference type="Pfam" id="PF02470"/>
    </source>
</evidence>
<dbReference type="PROSITE" id="PS51257">
    <property type="entry name" value="PROKAR_LIPOPROTEIN"/>
    <property type="match status" value="1"/>
</dbReference>
<feature type="chain" id="PRO_5045581023" evidence="1">
    <location>
        <begin position="27"/>
        <end position="374"/>
    </location>
</feature>
<dbReference type="EMBL" id="CP078145">
    <property type="protein sequence ID" value="QXN94533.1"/>
    <property type="molecule type" value="Genomic_DNA"/>
</dbReference>
<feature type="signal peptide" evidence="1">
    <location>
        <begin position="1"/>
        <end position="26"/>
    </location>
</feature>
<proteinExistence type="predicted"/>
<dbReference type="InterPro" id="IPR005693">
    <property type="entry name" value="Mce"/>
</dbReference>
<reference evidence="3 4" key="1">
    <citation type="submission" date="2021-07" db="EMBL/GenBank/DDBJ databases">
        <title>Whole Genome Sequence of Nocardia Iowensis.</title>
        <authorList>
            <person name="Lamm A."/>
            <person name="Collins-Fairclough A.M."/>
            <person name="Bunk B."/>
            <person name="Sproer C."/>
        </authorList>
    </citation>
    <scope>NUCLEOTIDE SEQUENCE [LARGE SCALE GENOMIC DNA]</scope>
    <source>
        <strain evidence="3 4">NRRL 5646</strain>
    </source>
</reference>
<sequence length="374" mass="39123">MKQREPIISKRLARAAVVLAVAAAVAAACRVLSVGSEAPARITAQFDNAIGLYEGNTVAVLGMPVGKVDKITPRGDYVEVILEVDREVQIPADAQAVTVGTSILTDRHVELAPAYTGGPMLPDGAVLGLDRTRTPIEFDRVIAMVDKLGASMRGDGHGGGPMAEVLTATSTVAQTSGQELRSALAALAEALRTGDGDGAATQQHLTTIVANLSALTDAAAGNQQIITEFGSGVGQLSDILAQESVGNGATGRQLNTVLGQLNTLLAEQGDNLTATVRGSTTFTQAMVDYRRELAEVFDLAPLGVDNVVAAIDQRNGYLRVGAHFDNVFFDSSMTKEICNILGLRQLGCATGTMRDMGPDFGVTSVLEAMTRMNR</sequence>
<organism evidence="3 4">
    <name type="scientific">Nocardia iowensis</name>
    <dbReference type="NCBI Taxonomy" id="204891"/>
    <lineage>
        <taxon>Bacteria</taxon>
        <taxon>Bacillati</taxon>
        <taxon>Actinomycetota</taxon>
        <taxon>Actinomycetes</taxon>
        <taxon>Mycobacteriales</taxon>
        <taxon>Nocardiaceae</taxon>
        <taxon>Nocardia</taxon>
    </lineage>
</organism>
<protein>
    <submittedName>
        <fullName evidence="3">MCE family protein</fullName>
    </submittedName>
</protein>
<dbReference type="PANTHER" id="PTHR33371:SF4">
    <property type="entry name" value="INTERMEMBRANE PHOSPHOLIPID TRANSPORT SYSTEM BINDING PROTEIN MLAD"/>
    <property type="match status" value="1"/>
</dbReference>
<dbReference type="InterPro" id="IPR003399">
    <property type="entry name" value="Mce/MlaD"/>
</dbReference>